<proteinExistence type="predicted"/>
<protein>
    <submittedName>
        <fullName evidence="2">Uncharacterized protein</fullName>
    </submittedName>
</protein>
<keyword evidence="3" id="KW-1185">Reference proteome</keyword>
<feature type="region of interest" description="Disordered" evidence="1">
    <location>
        <begin position="166"/>
        <end position="223"/>
    </location>
</feature>
<feature type="compositionally biased region" description="Basic residues" evidence="1">
    <location>
        <begin position="206"/>
        <end position="220"/>
    </location>
</feature>
<feature type="region of interest" description="Disordered" evidence="1">
    <location>
        <begin position="1"/>
        <end position="81"/>
    </location>
</feature>
<reference evidence="3" key="1">
    <citation type="journal article" date="2019" name="Int. J. Syst. Evol. Microbiol.">
        <title>The Global Catalogue of Microorganisms (GCM) 10K type strain sequencing project: providing services to taxonomists for standard genome sequencing and annotation.</title>
        <authorList>
            <consortium name="The Broad Institute Genomics Platform"/>
            <consortium name="The Broad Institute Genome Sequencing Center for Infectious Disease"/>
            <person name="Wu L."/>
            <person name="Ma J."/>
        </authorList>
    </citation>
    <scope>NUCLEOTIDE SEQUENCE [LARGE SCALE GENOMIC DNA]</scope>
    <source>
        <strain evidence="3">JCM 4594</strain>
    </source>
</reference>
<evidence type="ECO:0000313" key="2">
    <source>
        <dbReference type="EMBL" id="GGY34085.1"/>
    </source>
</evidence>
<organism evidence="2 3">
    <name type="scientific">Streptomyces xanthochromogenes</name>
    <dbReference type="NCBI Taxonomy" id="67384"/>
    <lineage>
        <taxon>Bacteria</taxon>
        <taxon>Bacillati</taxon>
        <taxon>Actinomycetota</taxon>
        <taxon>Actinomycetes</taxon>
        <taxon>Kitasatosporales</taxon>
        <taxon>Streptomycetaceae</taxon>
        <taxon>Streptomyces</taxon>
    </lineage>
</organism>
<comment type="caution">
    <text evidence="2">The sequence shown here is derived from an EMBL/GenBank/DDBJ whole genome shotgun (WGS) entry which is preliminary data.</text>
</comment>
<dbReference type="EMBL" id="BMUU01000004">
    <property type="protein sequence ID" value="GGY34085.1"/>
    <property type="molecule type" value="Genomic_DNA"/>
</dbReference>
<sequence>MNVDAGIAEHLQDGQRAVAGVGHGDPVEQGGAAMQGDQFATGPGAGLRLGGAVLERPQPSRPYRLGRREDQPGLPARRHRYGRDQPVRVPRRPGVQGLAVLRGVVGEHAMGARRQLGRPAGPQLQRAPRPQPGCRVHAGQRVDVGQERAGPGGRLLGAQAHGVRQFGARGAVRTGREEGEERPDRGGREHGVARARVLPRPSCRQGVRRRDRGTLRRHPAPRSPVSARVRCAFAQQFAAVR</sequence>
<evidence type="ECO:0000313" key="3">
    <source>
        <dbReference type="Proteomes" id="UP000600946"/>
    </source>
</evidence>
<gene>
    <name evidence="2" type="ORF">GCM10010326_30230</name>
</gene>
<feature type="compositionally biased region" description="Basic and acidic residues" evidence="1">
    <location>
        <begin position="174"/>
        <end position="192"/>
    </location>
</feature>
<dbReference type="Proteomes" id="UP000600946">
    <property type="component" value="Unassembled WGS sequence"/>
</dbReference>
<accession>A0ABQ3A3F3</accession>
<name>A0ABQ3A3F3_9ACTN</name>
<evidence type="ECO:0000256" key="1">
    <source>
        <dbReference type="SAM" id="MobiDB-lite"/>
    </source>
</evidence>